<proteinExistence type="predicted"/>
<name>A0A0A2UZE8_9BACI</name>
<dbReference type="Proteomes" id="UP000030153">
    <property type="component" value="Unassembled WGS sequence"/>
</dbReference>
<sequence length="290" mass="33341">MKAYCIQAEQALLNKEWKPLTIGIKDGKWIQSYKLKRNTYTSIIDPLWIAPGKVHIDLQFPLYQTEYQSALVRRYMFRGATLLVVQCPITSTRNMVDEFQKMKCTLDGLGLDYMIAPLVPLTKLTPVMVRYFGVERVPFLLFQVQSKKEMNNKVWGWIAQAQDPSFLPIAPVVSKENSISYGDWLALANYHNVRTLPKVLDECPIVKENLRATGIYPYKGEFMYSGDADFNIFRIQSHTQIDTPDQMFYHKAIPCVTVLRGQVIRSHVEVNDMEGIGCYLKASIPNHFMS</sequence>
<dbReference type="STRING" id="1385513.N780_12490"/>
<evidence type="ECO:0000313" key="2">
    <source>
        <dbReference type="Proteomes" id="UP000030153"/>
    </source>
</evidence>
<evidence type="ECO:0000313" key="1">
    <source>
        <dbReference type="EMBL" id="KGP93299.1"/>
    </source>
</evidence>
<reference evidence="1 2" key="1">
    <citation type="submission" date="2013-08" db="EMBL/GenBank/DDBJ databases">
        <title>Genome of Pontibacillus chungwhensis.</title>
        <authorList>
            <person name="Wang Q."/>
            <person name="Wang G."/>
        </authorList>
    </citation>
    <scope>NUCLEOTIDE SEQUENCE [LARGE SCALE GENOMIC DNA]</scope>
    <source>
        <strain evidence="1 2">BH030062</strain>
    </source>
</reference>
<dbReference type="OrthoDB" id="2690546at2"/>
<protein>
    <recommendedName>
        <fullName evidence="3">Amidohydrolase-related domain-containing protein</fullName>
    </recommendedName>
</protein>
<comment type="caution">
    <text evidence="1">The sequence shown here is derived from an EMBL/GenBank/DDBJ whole genome shotgun (WGS) entry which is preliminary data.</text>
</comment>
<dbReference type="AlphaFoldDB" id="A0A0A2UZE8"/>
<accession>A0A0A2UZE8</accession>
<organism evidence="1 2">
    <name type="scientific">Pontibacillus chungwhensis BH030062</name>
    <dbReference type="NCBI Taxonomy" id="1385513"/>
    <lineage>
        <taxon>Bacteria</taxon>
        <taxon>Bacillati</taxon>
        <taxon>Bacillota</taxon>
        <taxon>Bacilli</taxon>
        <taxon>Bacillales</taxon>
        <taxon>Bacillaceae</taxon>
        <taxon>Pontibacillus</taxon>
    </lineage>
</organism>
<dbReference type="EMBL" id="AVBG01000001">
    <property type="protein sequence ID" value="KGP93299.1"/>
    <property type="molecule type" value="Genomic_DNA"/>
</dbReference>
<keyword evidence="2" id="KW-1185">Reference proteome</keyword>
<dbReference type="RefSeq" id="WP_036779390.1">
    <property type="nucleotide sequence ID" value="NZ_AVBG01000001.1"/>
</dbReference>
<dbReference type="eggNOG" id="ENOG5032Z54">
    <property type="taxonomic scope" value="Bacteria"/>
</dbReference>
<gene>
    <name evidence="1" type="ORF">N780_12490</name>
</gene>
<evidence type="ECO:0008006" key="3">
    <source>
        <dbReference type="Google" id="ProtNLM"/>
    </source>
</evidence>